<dbReference type="PANTHER" id="PTHR10868">
    <property type="entry name" value="SIGMA 1-TYPE OPIOID RECEPTOR-RELATED"/>
    <property type="match status" value="1"/>
</dbReference>
<dbReference type="EMBL" id="JARQWQ010000063">
    <property type="protein sequence ID" value="KAK2555340.1"/>
    <property type="molecule type" value="Genomic_DNA"/>
</dbReference>
<comment type="caution">
    <text evidence="12">The sequence shown here is derived from an EMBL/GenBank/DDBJ whole genome shotgun (WGS) entry which is preliminary data.</text>
</comment>
<evidence type="ECO:0000313" key="12">
    <source>
        <dbReference type="EMBL" id="KAK2555340.1"/>
    </source>
</evidence>
<dbReference type="AlphaFoldDB" id="A0AAD9Q6Q1"/>
<accession>A0AAD9Q6Q1</accession>
<evidence type="ECO:0000256" key="11">
    <source>
        <dbReference type="RuleBase" id="RU368083"/>
    </source>
</evidence>
<name>A0AAD9Q6Q1_ACRCE</name>
<keyword evidence="12" id="KW-0675">Receptor</keyword>
<evidence type="ECO:0000256" key="9">
    <source>
        <dbReference type="ARBA" id="ARBA00023136"/>
    </source>
</evidence>
<dbReference type="Pfam" id="PF04622">
    <property type="entry name" value="ERG2_Sigma1R"/>
    <property type="match status" value="1"/>
</dbReference>
<keyword evidence="6" id="KW-0812">Transmembrane</keyword>
<evidence type="ECO:0000256" key="1">
    <source>
        <dbReference type="ARBA" id="ARBA00004540"/>
    </source>
</evidence>
<comment type="subcellular location">
    <subcellularLocation>
        <location evidence="2">Endoplasmic reticulum membrane</location>
    </subcellularLocation>
    <subcellularLocation>
        <location evidence="1">Nucleus inner membrane</location>
    </subcellularLocation>
    <subcellularLocation>
        <location evidence="3">Nucleus outer membrane</location>
    </subcellularLocation>
</comment>
<feature type="non-terminal residue" evidence="12">
    <location>
        <position position="197"/>
    </location>
</feature>
<evidence type="ECO:0000313" key="13">
    <source>
        <dbReference type="Proteomes" id="UP001249851"/>
    </source>
</evidence>
<evidence type="ECO:0000256" key="10">
    <source>
        <dbReference type="ARBA" id="ARBA00033467"/>
    </source>
</evidence>
<evidence type="ECO:0000256" key="2">
    <source>
        <dbReference type="ARBA" id="ARBA00004586"/>
    </source>
</evidence>
<reference evidence="12" key="1">
    <citation type="journal article" date="2023" name="G3 (Bethesda)">
        <title>Whole genome assembly and annotation of the endangered Caribbean coral Acropora cervicornis.</title>
        <authorList>
            <person name="Selwyn J.D."/>
            <person name="Vollmer S.V."/>
        </authorList>
    </citation>
    <scope>NUCLEOTIDE SEQUENCE</scope>
    <source>
        <strain evidence="12">K2</strain>
    </source>
</reference>
<reference evidence="12" key="2">
    <citation type="journal article" date="2023" name="Science">
        <title>Genomic signatures of disease resistance in endangered staghorn corals.</title>
        <authorList>
            <person name="Vollmer S.V."/>
            <person name="Selwyn J.D."/>
            <person name="Despard B.A."/>
            <person name="Roesel C.L."/>
        </authorList>
    </citation>
    <scope>NUCLEOTIDE SEQUENCE</scope>
    <source>
        <strain evidence="12">K2</strain>
    </source>
</reference>
<evidence type="ECO:0000256" key="7">
    <source>
        <dbReference type="ARBA" id="ARBA00022824"/>
    </source>
</evidence>
<sequence length="197" mass="22191">AEDIARIAKRQARKDSSIQEKFSTIALELERIYPGHILPEEDRDWLFVNCGGWMGSMYVLHASLTESVIFFGTAMDTSGNSGRFWVNVSYTVLTGSFRQWKEGHFQTQIYSTGDTVTLGSGEACGMQWTSGTWTVEYGRGFMPSALGFSLADSIFGTMDFVQIFKIGKMYTRSLVQETLLELFKVIETIKKENNILS</sequence>
<dbReference type="Proteomes" id="UP001249851">
    <property type="component" value="Unassembled WGS sequence"/>
</dbReference>
<protein>
    <recommendedName>
        <fullName evidence="5">Sigma non-opioid intracellular receptor 1</fullName>
    </recommendedName>
    <alternativeName>
        <fullName evidence="10">Sigma 1-type opioid receptor</fullName>
    </alternativeName>
</protein>
<gene>
    <name evidence="12" type="ORF">P5673_022970</name>
</gene>
<evidence type="ECO:0000256" key="8">
    <source>
        <dbReference type="ARBA" id="ARBA00022989"/>
    </source>
</evidence>
<keyword evidence="7" id="KW-0256">Endoplasmic reticulum</keyword>
<evidence type="ECO:0000256" key="4">
    <source>
        <dbReference type="ARBA" id="ARBA00007141"/>
    </source>
</evidence>
<comment type="similarity">
    <text evidence="4 11">Belongs to the ERG2 family.</text>
</comment>
<dbReference type="PANTHER" id="PTHR10868:SF1">
    <property type="entry name" value="SIGMA NON-OPIOID INTRACELLULAR RECEPTOR 1"/>
    <property type="match status" value="1"/>
</dbReference>
<dbReference type="GO" id="GO:0005637">
    <property type="term" value="C:nuclear inner membrane"/>
    <property type="evidence" value="ECO:0007669"/>
    <property type="project" value="UniProtKB-SubCell"/>
</dbReference>
<evidence type="ECO:0000256" key="3">
    <source>
        <dbReference type="ARBA" id="ARBA00004649"/>
    </source>
</evidence>
<keyword evidence="9" id="KW-0472">Membrane</keyword>
<organism evidence="12 13">
    <name type="scientific">Acropora cervicornis</name>
    <name type="common">Staghorn coral</name>
    <dbReference type="NCBI Taxonomy" id="6130"/>
    <lineage>
        <taxon>Eukaryota</taxon>
        <taxon>Metazoa</taxon>
        <taxon>Cnidaria</taxon>
        <taxon>Anthozoa</taxon>
        <taxon>Hexacorallia</taxon>
        <taxon>Scleractinia</taxon>
        <taxon>Astrocoeniina</taxon>
        <taxon>Acroporidae</taxon>
        <taxon>Acropora</taxon>
    </lineage>
</organism>
<keyword evidence="8" id="KW-1133">Transmembrane helix</keyword>
<dbReference type="GO" id="GO:0005789">
    <property type="term" value="C:endoplasmic reticulum membrane"/>
    <property type="evidence" value="ECO:0007669"/>
    <property type="project" value="UniProtKB-SubCell"/>
</dbReference>
<evidence type="ECO:0000256" key="5">
    <source>
        <dbReference type="ARBA" id="ARBA00020208"/>
    </source>
</evidence>
<keyword evidence="13" id="KW-1185">Reference proteome</keyword>
<evidence type="ECO:0000256" key="6">
    <source>
        <dbReference type="ARBA" id="ARBA00022692"/>
    </source>
</evidence>
<proteinExistence type="inferred from homology"/>
<dbReference type="InterPro" id="IPR006716">
    <property type="entry name" value="ERG2_sigma1_rcpt-like"/>
</dbReference>
<dbReference type="GO" id="GO:0005640">
    <property type="term" value="C:nuclear outer membrane"/>
    <property type="evidence" value="ECO:0007669"/>
    <property type="project" value="UniProtKB-SubCell"/>
</dbReference>